<evidence type="ECO:0000313" key="1">
    <source>
        <dbReference type="EMBL" id="MBP1924984.1"/>
    </source>
</evidence>
<proteinExistence type="predicted"/>
<name>A0ABS4GBD7_9FIRM</name>
<reference evidence="1 2" key="1">
    <citation type="submission" date="2021-03" db="EMBL/GenBank/DDBJ databases">
        <title>Genomic Encyclopedia of Type Strains, Phase IV (KMG-IV): sequencing the most valuable type-strain genomes for metagenomic binning, comparative biology and taxonomic classification.</title>
        <authorList>
            <person name="Goeker M."/>
        </authorList>
    </citation>
    <scope>NUCLEOTIDE SEQUENCE [LARGE SCALE GENOMIC DNA]</scope>
    <source>
        <strain evidence="1 2">DSM 24004</strain>
    </source>
</reference>
<protein>
    <submittedName>
        <fullName evidence="1">Uncharacterized protein</fullName>
    </submittedName>
</protein>
<accession>A0ABS4GBD7</accession>
<dbReference type="Proteomes" id="UP001519342">
    <property type="component" value="Unassembled WGS sequence"/>
</dbReference>
<gene>
    <name evidence="1" type="ORF">J2Z76_000841</name>
</gene>
<organism evidence="1 2">
    <name type="scientific">Sedimentibacter acidaminivorans</name>
    <dbReference type="NCBI Taxonomy" id="913099"/>
    <lineage>
        <taxon>Bacteria</taxon>
        <taxon>Bacillati</taxon>
        <taxon>Bacillota</taxon>
        <taxon>Tissierellia</taxon>
        <taxon>Sedimentibacter</taxon>
    </lineage>
</organism>
<evidence type="ECO:0000313" key="2">
    <source>
        <dbReference type="Proteomes" id="UP001519342"/>
    </source>
</evidence>
<dbReference type="EMBL" id="JAGGKS010000002">
    <property type="protein sequence ID" value="MBP1924984.1"/>
    <property type="molecule type" value="Genomic_DNA"/>
</dbReference>
<comment type="caution">
    <text evidence="1">The sequence shown here is derived from an EMBL/GenBank/DDBJ whole genome shotgun (WGS) entry which is preliminary data.</text>
</comment>
<dbReference type="RefSeq" id="WP_209510740.1">
    <property type="nucleotide sequence ID" value="NZ_JAGGKS010000002.1"/>
</dbReference>
<sequence length="88" mass="9758">MKGLVALDYENGNYGNTPNFESINKINKIKIKNDGQSRLSDLKSGSLNPNLSSVINSENTRIKEKKIVNNKPSQFGPVLGVNFHNVKK</sequence>
<keyword evidence="2" id="KW-1185">Reference proteome</keyword>